<organism evidence="2 3">
    <name type="scientific">Mucuna pruriens</name>
    <name type="common">Velvet bean</name>
    <name type="synonym">Dolichos pruriens</name>
    <dbReference type="NCBI Taxonomy" id="157652"/>
    <lineage>
        <taxon>Eukaryota</taxon>
        <taxon>Viridiplantae</taxon>
        <taxon>Streptophyta</taxon>
        <taxon>Embryophyta</taxon>
        <taxon>Tracheophyta</taxon>
        <taxon>Spermatophyta</taxon>
        <taxon>Magnoliopsida</taxon>
        <taxon>eudicotyledons</taxon>
        <taxon>Gunneridae</taxon>
        <taxon>Pentapetalae</taxon>
        <taxon>rosids</taxon>
        <taxon>fabids</taxon>
        <taxon>Fabales</taxon>
        <taxon>Fabaceae</taxon>
        <taxon>Papilionoideae</taxon>
        <taxon>50 kb inversion clade</taxon>
        <taxon>NPAAA clade</taxon>
        <taxon>indigoferoid/millettioid clade</taxon>
        <taxon>Phaseoleae</taxon>
        <taxon>Mucuna</taxon>
    </lineage>
</organism>
<dbReference type="EMBL" id="QJKJ01000638">
    <property type="protein sequence ID" value="RDY11432.1"/>
    <property type="molecule type" value="Genomic_DNA"/>
</dbReference>
<evidence type="ECO:0000313" key="2">
    <source>
        <dbReference type="EMBL" id="RDY11432.1"/>
    </source>
</evidence>
<protein>
    <recommendedName>
        <fullName evidence="1">Reverse transcriptase Ty1/copia-type domain-containing protein</fullName>
    </recommendedName>
</protein>
<sequence>MVQPENFVSDDSKNSFMVSNRLLANGILNFIKSLPHRNFDNVSTTLSIGFEANVLDECVHHKFSESKYILLVLYVDDILLSSSDIGLLHKTKRFLTKNFEMKDLGNFFCIEYSDTKRSLSRLSQENYIRKFLDIFDTKDSKLGDTLIAKGDKFSFKQCPNNNLERIEIEESNIRSSLYSSRHCFCGRIFAQMVNVIERPLKIYYDNNLIVLYSNNNRSFAKSKFINI</sequence>
<dbReference type="Proteomes" id="UP000257109">
    <property type="component" value="Unassembled WGS sequence"/>
</dbReference>
<feature type="domain" description="Reverse transcriptase Ty1/copia-type" evidence="1">
    <location>
        <begin position="32"/>
        <end position="139"/>
    </location>
</feature>
<feature type="non-terminal residue" evidence="2">
    <location>
        <position position="227"/>
    </location>
</feature>
<accession>A0A371I8T2</accession>
<dbReference type="AlphaFoldDB" id="A0A371I8T2"/>
<feature type="non-terminal residue" evidence="2">
    <location>
        <position position="1"/>
    </location>
</feature>
<reference evidence="2" key="1">
    <citation type="submission" date="2018-05" db="EMBL/GenBank/DDBJ databases">
        <title>Draft genome of Mucuna pruriens seed.</title>
        <authorList>
            <person name="Nnadi N.E."/>
            <person name="Vos R."/>
            <person name="Hasami M.H."/>
            <person name="Devisetty U.K."/>
            <person name="Aguiy J.C."/>
        </authorList>
    </citation>
    <scope>NUCLEOTIDE SEQUENCE [LARGE SCALE GENOMIC DNA]</scope>
    <source>
        <strain evidence="2">JCA_2017</strain>
    </source>
</reference>
<dbReference type="InterPro" id="IPR013103">
    <property type="entry name" value="RVT_2"/>
</dbReference>
<name>A0A371I8T2_MUCPR</name>
<proteinExistence type="predicted"/>
<dbReference type="Pfam" id="PF07727">
    <property type="entry name" value="RVT_2"/>
    <property type="match status" value="1"/>
</dbReference>
<gene>
    <name evidence="2" type="ORF">CR513_03905</name>
</gene>
<comment type="caution">
    <text evidence="2">The sequence shown here is derived from an EMBL/GenBank/DDBJ whole genome shotgun (WGS) entry which is preliminary data.</text>
</comment>
<evidence type="ECO:0000259" key="1">
    <source>
        <dbReference type="Pfam" id="PF07727"/>
    </source>
</evidence>
<evidence type="ECO:0000313" key="3">
    <source>
        <dbReference type="Proteomes" id="UP000257109"/>
    </source>
</evidence>
<dbReference type="OrthoDB" id="1436818at2759"/>
<keyword evidence="3" id="KW-1185">Reference proteome</keyword>